<organism evidence="4 5">
    <name type="scientific">Penicillium alfredii</name>
    <dbReference type="NCBI Taxonomy" id="1506179"/>
    <lineage>
        <taxon>Eukaryota</taxon>
        <taxon>Fungi</taxon>
        <taxon>Dikarya</taxon>
        <taxon>Ascomycota</taxon>
        <taxon>Pezizomycotina</taxon>
        <taxon>Eurotiomycetes</taxon>
        <taxon>Eurotiomycetidae</taxon>
        <taxon>Eurotiales</taxon>
        <taxon>Aspergillaceae</taxon>
        <taxon>Penicillium</taxon>
    </lineage>
</organism>
<dbReference type="GO" id="GO:0005886">
    <property type="term" value="C:plasma membrane"/>
    <property type="evidence" value="ECO:0007669"/>
    <property type="project" value="TreeGrafter"/>
</dbReference>
<keyword evidence="1" id="KW-0597">Phosphoprotein</keyword>
<feature type="compositionally biased region" description="Low complexity" evidence="3">
    <location>
        <begin position="271"/>
        <end position="283"/>
    </location>
</feature>
<dbReference type="OrthoDB" id="5599269at2759"/>
<evidence type="ECO:0000313" key="5">
    <source>
        <dbReference type="Proteomes" id="UP001141434"/>
    </source>
</evidence>
<dbReference type="RefSeq" id="XP_056512461.1">
    <property type="nucleotide sequence ID" value="XM_056654434.1"/>
</dbReference>
<feature type="region of interest" description="Disordered" evidence="3">
    <location>
        <begin position="1"/>
        <end position="22"/>
    </location>
</feature>
<dbReference type="Pfam" id="PF13805">
    <property type="entry name" value="Pil1"/>
    <property type="match status" value="1"/>
</dbReference>
<name>A0A9W9FK67_9EURO</name>
<gene>
    <name evidence="4" type="ORF">NUU61_003852</name>
</gene>
<evidence type="ECO:0000256" key="1">
    <source>
        <dbReference type="ARBA" id="ARBA00022553"/>
    </source>
</evidence>
<keyword evidence="5" id="KW-1185">Reference proteome</keyword>
<reference evidence="4" key="1">
    <citation type="submission" date="2022-11" db="EMBL/GenBank/DDBJ databases">
        <authorList>
            <person name="Petersen C."/>
        </authorList>
    </citation>
    <scope>NUCLEOTIDE SEQUENCE</scope>
    <source>
        <strain evidence="4">IBT 34128</strain>
    </source>
</reference>
<comment type="caution">
    <text evidence="4">The sequence shown here is derived from an EMBL/GenBank/DDBJ whole genome shotgun (WGS) entry which is preliminary data.</text>
</comment>
<dbReference type="GO" id="GO:0008289">
    <property type="term" value="F:lipid binding"/>
    <property type="evidence" value="ECO:0007669"/>
    <property type="project" value="TreeGrafter"/>
</dbReference>
<feature type="region of interest" description="Disordered" evidence="3">
    <location>
        <begin position="244"/>
        <end position="315"/>
    </location>
</feature>
<evidence type="ECO:0000313" key="4">
    <source>
        <dbReference type="EMBL" id="KAJ5101630.1"/>
    </source>
</evidence>
<proteinExistence type="predicted"/>
<dbReference type="GO" id="GO:0036286">
    <property type="term" value="C:eisosome filament"/>
    <property type="evidence" value="ECO:0007669"/>
    <property type="project" value="TreeGrafter"/>
</dbReference>
<dbReference type="PANTHER" id="PTHR31962">
    <property type="entry name" value="SPHINGOLIPID LONG CHAIN BASE-RESPONSIVE PROTEIN PIL1"/>
    <property type="match status" value="1"/>
</dbReference>
<dbReference type="InterPro" id="IPR027267">
    <property type="entry name" value="AH/BAR_dom_sf"/>
</dbReference>
<protein>
    <recommendedName>
        <fullName evidence="6">Sphingolipid long chain base-responsive protein PIL1</fullName>
    </recommendedName>
</protein>
<evidence type="ECO:0000256" key="3">
    <source>
        <dbReference type="SAM" id="MobiDB-lite"/>
    </source>
</evidence>
<dbReference type="AlphaFoldDB" id="A0A9W9FK67"/>
<dbReference type="GO" id="GO:0070941">
    <property type="term" value="P:eisosome assembly"/>
    <property type="evidence" value="ECO:0007669"/>
    <property type="project" value="TreeGrafter"/>
</dbReference>
<dbReference type="PANTHER" id="PTHR31962:SF4">
    <property type="entry name" value="PRIMARY COMPONENT OF EISOSOMES (EUROFUNG)"/>
    <property type="match status" value="1"/>
</dbReference>
<dbReference type="Proteomes" id="UP001141434">
    <property type="component" value="Unassembled WGS sequence"/>
</dbReference>
<evidence type="ECO:0000256" key="2">
    <source>
        <dbReference type="SAM" id="Coils"/>
    </source>
</evidence>
<dbReference type="GO" id="GO:0006897">
    <property type="term" value="P:endocytosis"/>
    <property type="evidence" value="ECO:0007669"/>
    <property type="project" value="TreeGrafter"/>
</dbReference>
<evidence type="ECO:0008006" key="6">
    <source>
        <dbReference type="Google" id="ProtNLM"/>
    </source>
</evidence>
<dbReference type="EMBL" id="JAPMSZ010000005">
    <property type="protein sequence ID" value="KAJ5101630.1"/>
    <property type="molecule type" value="Genomic_DNA"/>
</dbReference>
<dbReference type="Gene3D" id="1.20.1270.60">
    <property type="entry name" value="Arfaptin homology (AH) domain/BAR domain"/>
    <property type="match status" value="1"/>
</dbReference>
<accession>A0A9W9FK67</accession>
<dbReference type="FunFam" id="1.20.1270.60:FF:000005">
    <property type="entry name" value="Sphingolipid long chain base-responsive pil1"/>
    <property type="match status" value="1"/>
</dbReference>
<sequence>MYVQRNRSLSIRSRRDPPANRHRFSISTFRGMQQPELSRKMGKMIKSENSAIGAYEAAGRERSSIAAQLSDWGESTDDDTVSDISDKLGVMLAEMGELEDVFAQNLEDYRGVLKQIRNMESSVQPSREQRQKVTDEISKLKYKDPTSARLETLEHELVRAEAQNLVAEAQLSNITRQKLKEAFDIHLAAVVERSEKQTIIARHARRLLTFIDDSPVVPGDARPAYDHETEARQVLEDAENDLRGWAPSVEPIPTSAGQESRVNGVEHDSDGLTTGLGSATGAGVSQPMTNGGPSAKKQLEEPQSQSQTEAEPIAY</sequence>
<feature type="coiled-coil region" evidence="2">
    <location>
        <begin position="150"/>
        <end position="177"/>
    </location>
</feature>
<dbReference type="InterPro" id="IPR028245">
    <property type="entry name" value="PIL1/LSP1"/>
</dbReference>
<dbReference type="GeneID" id="81393602"/>
<keyword evidence="2" id="KW-0175">Coiled coil</keyword>
<reference evidence="4" key="2">
    <citation type="journal article" date="2023" name="IMA Fungus">
        <title>Comparative genomic study of the Penicillium genus elucidates a diverse pangenome and 15 lateral gene transfer events.</title>
        <authorList>
            <person name="Petersen C."/>
            <person name="Sorensen T."/>
            <person name="Nielsen M.R."/>
            <person name="Sondergaard T.E."/>
            <person name="Sorensen J.L."/>
            <person name="Fitzpatrick D.A."/>
            <person name="Frisvad J.C."/>
            <person name="Nielsen K.L."/>
        </authorList>
    </citation>
    <scope>NUCLEOTIDE SEQUENCE</scope>
    <source>
        <strain evidence="4">IBT 34128</strain>
    </source>
</reference>
<feature type="compositionally biased region" description="Polar residues" evidence="3">
    <location>
        <begin position="1"/>
        <end position="11"/>
    </location>
</feature>